<dbReference type="AlphaFoldDB" id="A0A1M6WBY5"/>
<name>A0A1M6WBY5_REIAG</name>
<dbReference type="EMBL" id="FRAA01000011">
    <property type="protein sequence ID" value="SHK91169.1"/>
    <property type="molecule type" value="Genomic_DNA"/>
</dbReference>
<keyword evidence="1" id="KW-0472">Membrane</keyword>
<dbReference type="RefSeq" id="WP_139281107.1">
    <property type="nucleotide sequence ID" value="NZ_FRAA01000011.1"/>
</dbReference>
<protein>
    <submittedName>
        <fullName evidence="2">Uncharacterized protein</fullName>
    </submittedName>
</protein>
<dbReference type="Proteomes" id="UP000184474">
    <property type="component" value="Unassembled WGS sequence"/>
</dbReference>
<keyword evidence="1" id="KW-0812">Transmembrane</keyword>
<proteinExistence type="predicted"/>
<keyword evidence="1" id="KW-1133">Transmembrane helix</keyword>
<sequence>MHVFDKKLSEVKPWAILWLLAAVFGNPVYNVLAYMICDGLGYSAEVSTNVTQVSTGLYIVILLMIFGVRYVVYRIVYVVRFKEQMTTLFFIEAFAERHKFQLISLVTFFMWMGEVEGNVAGFFYFPITLGLTLTVTTVTINRLFRMSKYLAKNI</sequence>
<feature type="transmembrane region" description="Helical" evidence="1">
    <location>
        <begin position="57"/>
        <end position="79"/>
    </location>
</feature>
<reference evidence="3" key="1">
    <citation type="submission" date="2016-11" db="EMBL/GenBank/DDBJ databases">
        <authorList>
            <person name="Varghese N."/>
            <person name="Submissions S."/>
        </authorList>
    </citation>
    <scope>NUCLEOTIDE SEQUENCE [LARGE SCALE GENOMIC DNA]</scope>
    <source>
        <strain evidence="3">DSM 26134</strain>
    </source>
</reference>
<accession>A0A1M6WBY5</accession>
<evidence type="ECO:0000313" key="2">
    <source>
        <dbReference type="EMBL" id="SHK91169.1"/>
    </source>
</evidence>
<feature type="transmembrane region" description="Helical" evidence="1">
    <location>
        <begin position="123"/>
        <end position="144"/>
    </location>
</feature>
<evidence type="ECO:0000256" key="1">
    <source>
        <dbReference type="SAM" id="Phobius"/>
    </source>
</evidence>
<dbReference type="STRING" id="156994.SAMN04488028_11136"/>
<organism evidence="2 3">
    <name type="scientific">Reichenbachiella agariperforans</name>
    <dbReference type="NCBI Taxonomy" id="156994"/>
    <lineage>
        <taxon>Bacteria</taxon>
        <taxon>Pseudomonadati</taxon>
        <taxon>Bacteroidota</taxon>
        <taxon>Cytophagia</taxon>
        <taxon>Cytophagales</taxon>
        <taxon>Reichenbachiellaceae</taxon>
        <taxon>Reichenbachiella</taxon>
    </lineage>
</organism>
<feature type="transmembrane region" description="Helical" evidence="1">
    <location>
        <begin position="100"/>
        <end position="117"/>
    </location>
</feature>
<keyword evidence="3" id="KW-1185">Reference proteome</keyword>
<evidence type="ECO:0000313" key="3">
    <source>
        <dbReference type="Proteomes" id="UP000184474"/>
    </source>
</evidence>
<gene>
    <name evidence="2" type="ORF">SAMN04488028_11136</name>
</gene>